<gene>
    <name evidence="2" type="ORF">HD598_000844</name>
</gene>
<protein>
    <submittedName>
        <fullName evidence="2">Copper chaperone CopZ</fullName>
    </submittedName>
</protein>
<dbReference type="RefSeq" id="WP_183664037.1">
    <property type="nucleotide sequence ID" value="NZ_BAAARH010000003.1"/>
</dbReference>
<comment type="caution">
    <text evidence="2">The sequence shown here is derived from an EMBL/GenBank/DDBJ whole genome shotgun (WGS) entry which is preliminary data.</text>
</comment>
<dbReference type="EMBL" id="JACHDR010000001">
    <property type="protein sequence ID" value="MBB5512157.1"/>
    <property type="molecule type" value="Genomic_DNA"/>
</dbReference>
<name>A0A7W8TSK1_9MICC</name>
<evidence type="ECO:0000259" key="1">
    <source>
        <dbReference type="PROSITE" id="PS50846"/>
    </source>
</evidence>
<dbReference type="Proteomes" id="UP000580797">
    <property type="component" value="Unassembled WGS sequence"/>
</dbReference>
<organism evidence="2 3">
    <name type="scientific">Neomicrococcus aestuarii</name>
    <dbReference type="NCBI Taxonomy" id="556325"/>
    <lineage>
        <taxon>Bacteria</taxon>
        <taxon>Bacillati</taxon>
        <taxon>Actinomycetota</taxon>
        <taxon>Actinomycetes</taxon>
        <taxon>Micrococcales</taxon>
        <taxon>Micrococcaceae</taxon>
        <taxon>Neomicrococcus</taxon>
    </lineage>
</organism>
<dbReference type="Gene3D" id="3.30.70.100">
    <property type="match status" value="1"/>
</dbReference>
<dbReference type="GO" id="GO:0046872">
    <property type="term" value="F:metal ion binding"/>
    <property type="evidence" value="ECO:0007669"/>
    <property type="project" value="InterPro"/>
</dbReference>
<dbReference type="CDD" id="cd00371">
    <property type="entry name" value="HMA"/>
    <property type="match status" value="1"/>
</dbReference>
<dbReference type="InterPro" id="IPR006121">
    <property type="entry name" value="HMA_dom"/>
</dbReference>
<dbReference type="AlphaFoldDB" id="A0A7W8TSK1"/>
<feature type="domain" description="HMA" evidence="1">
    <location>
        <begin position="3"/>
        <end position="69"/>
    </location>
</feature>
<evidence type="ECO:0000313" key="2">
    <source>
        <dbReference type="EMBL" id="MBB5512157.1"/>
    </source>
</evidence>
<dbReference type="InterPro" id="IPR036163">
    <property type="entry name" value="HMA_dom_sf"/>
</dbReference>
<dbReference type="Pfam" id="PF00403">
    <property type="entry name" value="HMA"/>
    <property type="match status" value="1"/>
</dbReference>
<reference evidence="2 3" key="1">
    <citation type="submission" date="2020-08" db="EMBL/GenBank/DDBJ databases">
        <title>Sequencing the genomes of 1000 actinobacteria strains.</title>
        <authorList>
            <person name="Klenk H.-P."/>
        </authorList>
    </citation>
    <scope>NUCLEOTIDE SEQUENCE [LARGE SCALE GENOMIC DNA]</scope>
    <source>
        <strain evidence="2 3">DSM 105783</strain>
    </source>
</reference>
<dbReference type="PROSITE" id="PS50846">
    <property type="entry name" value="HMA_2"/>
    <property type="match status" value="1"/>
</dbReference>
<dbReference type="SUPFAM" id="SSF55008">
    <property type="entry name" value="HMA, heavy metal-associated domain"/>
    <property type="match status" value="1"/>
</dbReference>
<evidence type="ECO:0000313" key="3">
    <source>
        <dbReference type="Proteomes" id="UP000580797"/>
    </source>
</evidence>
<proteinExistence type="predicted"/>
<sequence>MAEKVTLKVLGMDCTGCEQRLGTALRRLEGVSEATADHVTGDLTLRYDPAITTRAALIERVQTAGYEVGGGSGK</sequence>
<accession>A0A7W8TSK1</accession>